<sequence length="154" mass="16384">MKKLIVLIVLSLVFVSPIYGATPATSTTQTNTATSDGVGSSVNDNANSGVSLSNTVNENNIVPPATIPMVGTVSAQVTTPFGGVGFSKDAKYSKLITTIQFIAYMKANNFIDEKKAKDDALKVYHKLLKNVCGRSCVDKEESKGTNFSKDKKGE</sequence>
<dbReference type="EMBL" id="LAZR01041021">
    <property type="protein sequence ID" value="KKL13036.1"/>
    <property type="molecule type" value="Genomic_DNA"/>
</dbReference>
<evidence type="ECO:0000313" key="1">
    <source>
        <dbReference type="EMBL" id="KKL13036.1"/>
    </source>
</evidence>
<organism evidence="1">
    <name type="scientific">marine sediment metagenome</name>
    <dbReference type="NCBI Taxonomy" id="412755"/>
    <lineage>
        <taxon>unclassified sequences</taxon>
        <taxon>metagenomes</taxon>
        <taxon>ecological metagenomes</taxon>
    </lineage>
</organism>
<protein>
    <submittedName>
        <fullName evidence="1">Uncharacterized protein</fullName>
    </submittedName>
</protein>
<name>A0A0F9D5G6_9ZZZZ</name>
<comment type="caution">
    <text evidence="1">The sequence shown here is derived from an EMBL/GenBank/DDBJ whole genome shotgun (WGS) entry which is preliminary data.</text>
</comment>
<gene>
    <name evidence="1" type="ORF">LCGC14_2529800</name>
</gene>
<proteinExistence type="predicted"/>
<dbReference type="AlphaFoldDB" id="A0A0F9D5G6"/>
<accession>A0A0F9D5G6</accession>
<reference evidence="1" key="1">
    <citation type="journal article" date="2015" name="Nature">
        <title>Complex archaea that bridge the gap between prokaryotes and eukaryotes.</title>
        <authorList>
            <person name="Spang A."/>
            <person name="Saw J.H."/>
            <person name="Jorgensen S.L."/>
            <person name="Zaremba-Niedzwiedzka K."/>
            <person name="Martijn J."/>
            <person name="Lind A.E."/>
            <person name="van Eijk R."/>
            <person name="Schleper C."/>
            <person name="Guy L."/>
            <person name="Ettema T.J."/>
        </authorList>
    </citation>
    <scope>NUCLEOTIDE SEQUENCE</scope>
</reference>